<keyword evidence="5" id="KW-1133">Transmembrane helix</keyword>
<dbReference type="Pfam" id="PF04239">
    <property type="entry name" value="DUF421"/>
    <property type="match status" value="1"/>
</dbReference>
<name>A0ABZ0TYC3_9FIRM</name>
<organism evidence="8 9">
    <name type="scientific">Anaerocellum danielii</name>
    <dbReference type="NCBI Taxonomy" id="1387557"/>
    <lineage>
        <taxon>Bacteria</taxon>
        <taxon>Bacillati</taxon>
        <taxon>Bacillota</taxon>
        <taxon>Bacillota incertae sedis</taxon>
        <taxon>Caldicellulosiruptorales</taxon>
        <taxon>Caldicellulosiruptoraceae</taxon>
        <taxon>Anaerocellum</taxon>
    </lineage>
</organism>
<keyword evidence="6" id="KW-0472">Membrane</keyword>
<evidence type="ECO:0000256" key="5">
    <source>
        <dbReference type="ARBA" id="ARBA00022989"/>
    </source>
</evidence>
<evidence type="ECO:0000256" key="3">
    <source>
        <dbReference type="ARBA" id="ARBA00022475"/>
    </source>
</evidence>
<dbReference type="InterPro" id="IPR007353">
    <property type="entry name" value="DUF421"/>
</dbReference>
<dbReference type="PANTHER" id="PTHR34582">
    <property type="entry name" value="UPF0702 TRANSMEMBRANE PROTEIN YCAP"/>
    <property type="match status" value="1"/>
</dbReference>
<dbReference type="PANTHER" id="PTHR34582:SF6">
    <property type="entry name" value="UPF0702 TRANSMEMBRANE PROTEIN YCAP"/>
    <property type="match status" value="1"/>
</dbReference>
<comment type="similarity">
    <text evidence="2">Belongs to the UPF0702 family.</text>
</comment>
<comment type="subcellular location">
    <subcellularLocation>
        <location evidence="1">Cell membrane</location>
        <topology evidence="1">Multi-pass membrane protein</topology>
    </subcellularLocation>
</comment>
<accession>A0ABZ0TYC3</accession>
<dbReference type="Gene3D" id="3.30.240.20">
    <property type="entry name" value="bsu07140 like domains"/>
    <property type="match status" value="1"/>
</dbReference>
<dbReference type="EMBL" id="CP139957">
    <property type="protein sequence ID" value="WPX08468.1"/>
    <property type="molecule type" value="Genomic_DNA"/>
</dbReference>
<dbReference type="InterPro" id="IPR023090">
    <property type="entry name" value="UPF0702_alpha/beta_dom_sf"/>
</dbReference>
<evidence type="ECO:0000256" key="6">
    <source>
        <dbReference type="ARBA" id="ARBA00023136"/>
    </source>
</evidence>
<evidence type="ECO:0000313" key="8">
    <source>
        <dbReference type="EMBL" id="WPX08468.1"/>
    </source>
</evidence>
<protein>
    <submittedName>
        <fullName evidence="8">DUF421 domain-containing protein</fullName>
    </submittedName>
</protein>
<reference evidence="8 9" key="1">
    <citation type="submission" date="2023-12" db="EMBL/GenBank/DDBJ databases">
        <authorList>
            <person name="Manesh M.J.H."/>
            <person name="Bing R.G."/>
            <person name="Willard D.J."/>
            <person name="Kelly R.M."/>
        </authorList>
    </citation>
    <scope>NUCLEOTIDE SEQUENCE [LARGE SCALE GENOMIC DNA]</scope>
    <source>
        <strain evidence="8 9">DSM 8977</strain>
    </source>
</reference>
<evidence type="ECO:0000256" key="2">
    <source>
        <dbReference type="ARBA" id="ARBA00006448"/>
    </source>
</evidence>
<proteinExistence type="inferred from homology"/>
<keyword evidence="4" id="KW-0812">Transmembrane</keyword>
<dbReference type="Proteomes" id="UP001322744">
    <property type="component" value="Chromosome"/>
</dbReference>
<feature type="domain" description="YetF C-terminal" evidence="7">
    <location>
        <begin position="1"/>
        <end position="59"/>
    </location>
</feature>
<evidence type="ECO:0000256" key="4">
    <source>
        <dbReference type="ARBA" id="ARBA00022692"/>
    </source>
</evidence>
<evidence type="ECO:0000313" key="9">
    <source>
        <dbReference type="Proteomes" id="UP001322744"/>
    </source>
</evidence>
<sequence length="73" mass="8324">MLIYNGKINIENLSKAKITGDELLEAIREHGALSIEEVELGVLEMDGNISIITQRSKDEYVKKKIPLRAERRE</sequence>
<evidence type="ECO:0000256" key="1">
    <source>
        <dbReference type="ARBA" id="ARBA00004651"/>
    </source>
</evidence>
<keyword evidence="9" id="KW-1185">Reference proteome</keyword>
<gene>
    <name evidence="8" type="ORF">SOJ16_002357</name>
</gene>
<keyword evidence="3" id="KW-1003">Cell membrane</keyword>
<evidence type="ECO:0000259" key="7">
    <source>
        <dbReference type="Pfam" id="PF04239"/>
    </source>
</evidence>